<dbReference type="InterPro" id="IPR014757">
    <property type="entry name" value="Tscrpt_reg_IclR_C"/>
</dbReference>
<dbReference type="GO" id="GO:0003677">
    <property type="term" value="F:DNA binding"/>
    <property type="evidence" value="ECO:0007669"/>
    <property type="project" value="UniProtKB-KW"/>
</dbReference>
<comment type="caution">
    <text evidence="6">The sequence shown here is derived from an EMBL/GenBank/DDBJ whole genome shotgun (WGS) entry which is preliminary data.</text>
</comment>
<keyword evidence="7" id="KW-1185">Reference proteome</keyword>
<dbReference type="SUPFAM" id="SSF46785">
    <property type="entry name" value="Winged helix' DNA-binding domain"/>
    <property type="match status" value="1"/>
</dbReference>
<gene>
    <name evidence="6" type="ORF">EV668_0682</name>
</gene>
<evidence type="ECO:0000259" key="5">
    <source>
        <dbReference type="PROSITE" id="PS51078"/>
    </source>
</evidence>
<dbReference type="PROSITE" id="PS51077">
    <property type="entry name" value="HTH_ICLR"/>
    <property type="match status" value="1"/>
</dbReference>
<dbReference type="InterPro" id="IPR050707">
    <property type="entry name" value="HTH_MetabolicPath_Reg"/>
</dbReference>
<name>A0A4R7C5G1_9HYPH</name>
<keyword evidence="1" id="KW-0805">Transcription regulation</keyword>
<evidence type="ECO:0000256" key="1">
    <source>
        <dbReference type="ARBA" id="ARBA00023015"/>
    </source>
</evidence>
<dbReference type="Gene3D" id="1.10.10.10">
    <property type="entry name" value="Winged helix-like DNA-binding domain superfamily/Winged helix DNA-binding domain"/>
    <property type="match status" value="1"/>
</dbReference>
<evidence type="ECO:0000256" key="2">
    <source>
        <dbReference type="ARBA" id="ARBA00023125"/>
    </source>
</evidence>
<dbReference type="GO" id="GO:0045892">
    <property type="term" value="P:negative regulation of DNA-templated transcription"/>
    <property type="evidence" value="ECO:0007669"/>
    <property type="project" value="TreeGrafter"/>
</dbReference>
<reference evidence="6 7" key="1">
    <citation type="submission" date="2019-03" db="EMBL/GenBank/DDBJ databases">
        <title>Genomic Encyclopedia of Type Strains, Phase IV (KMG-IV): sequencing the most valuable type-strain genomes for metagenomic binning, comparative biology and taxonomic classification.</title>
        <authorList>
            <person name="Goeker M."/>
        </authorList>
    </citation>
    <scope>NUCLEOTIDE SEQUENCE [LARGE SCALE GENOMIC DNA]</scope>
    <source>
        <strain evidence="6 7">DSM 25903</strain>
    </source>
</reference>
<dbReference type="Proteomes" id="UP000295122">
    <property type="component" value="Unassembled WGS sequence"/>
</dbReference>
<dbReference type="InterPro" id="IPR029016">
    <property type="entry name" value="GAF-like_dom_sf"/>
</dbReference>
<dbReference type="PROSITE" id="PS51078">
    <property type="entry name" value="ICLR_ED"/>
    <property type="match status" value="1"/>
</dbReference>
<dbReference type="GO" id="GO:0003700">
    <property type="term" value="F:DNA-binding transcription factor activity"/>
    <property type="evidence" value="ECO:0007669"/>
    <property type="project" value="TreeGrafter"/>
</dbReference>
<accession>A0A4R7C5G1</accession>
<dbReference type="PANTHER" id="PTHR30136:SF39">
    <property type="entry name" value="TRANSCRIPTIONAL REGULATORY PROTEIN"/>
    <property type="match status" value="1"/>
</dbReference>
<dbReference type="InterPro" id="IPR036390">
    <property type="entry name" value="WH_DNA-bd_sf"/>
</dbReference>
<dbReference type="OrthoDB" id="9807558at2"/>
<feature type="domain" description="IclR-ED" evidence="5">
    <location>
        <begin position="85"/>
        <end position="268"/>
    </location>
</feature>
<protein>
    <submittedName>
        <fullName evidence="6">IclR family transcriptional regulator</fullName>
    </submittedName>
</protein>
<dbReference type="Gene3D" id="3.30.450.40">
    <property type="match status" value="1"/>
</dbReference>
<organism evidence="6 7">
    <name type="scientific">Enterovirga rhinocerotis</name>
    <dbReference type="NCBI Taxonomy" id="1339210"/>
    <lineage>
        <taxon>Bacteria</taxon>
        <taxon>Pseudomonadati</taxon>
        <taxon>Pseudomonadota</taxon>
        <taxon>Alphaproteobacteria</taxon>
        <taxon>Hyphomicrobiales</taxon>
        <taxon>Methylobacteriaceae</taxon>
        <taxon>Enterovirga</taxon>
    </lineage>
</organism>
<dbReference type="Pfam" id="PF01614">
    <property type="entry name" value="IclR_C"/>
    <property type="match status" value="1"/>
</dbReference>
<evidence type="ECO:0000259" key="4">
    <source>
        <dbReference type="PROSITE" id="PS51077"/>
    </source>
</evidence>
<dbReference type="PANTHER" id="PTHR30136">
    <property type="entry name" value="HELIX-TURN-HELIX TRANSCRIPTIONAL REGULATOR, ICLR FAMILY"/>
    <property type="match status" value="1"/>
</dbReference>
<dbReference type="Pfam" id="PF09339">
    <property type="entry name" value="HTH_IclR"/>
    <property type="match status" value="1"/>
</dbReference>
<keyword evidence="3" id="KW-0804">Transcription</keyword>
<evidence type="ECO:0000256" key="3">
    <source>
        <dbReference type="ARBA" id="ARBA00023163"/>
    </source>
</evidence>
<dbReference type="SMART" id="SM00346">
    <property type="entry name" value="HTH_ICLR"/>
    <property type="match status" value="1"/>
</dbReference>
<evidence type="ECO:0000313" key="7">
    <source>
        <dbReference type="Proteomes" id="UP000295122"/>
    </source>
</evidence>
<dbReference type="InterPro" id="IPR036388">
    <property type="entry name" value="WH-like_DNA-bd_sf"/>
</dbReference>
<dbReference type="RefSeq" id="WP_133768427.1">
    <property type="nucleotide sequence ID" value="NZ_SNZR01000011.1"/>
</dbReference>
<dbReference type="SUPFAM" id="SSF55781">
    <property type="entry name" value="GAF domain-like"/>
    <property type="match status" value="1"/>
</dbReference>
<sequence>MNAASLAPDPPAAVRPGEVGGAQSIKRAMAVLRYVASHPDGARLRDVSRDCGLNKATCHRILAALVEEDFLQPSEDGGGYILGQEALAIGWAARARQDIPALARAGMVRLSVQTGDTVFLSIRSGLEAICIAREVGAFPIKTLTLDIGSRRPLGVGSGSMALFAFLPAAERAEALDAVEPRLGAYPALSRESLVALAERTRHLGYSFNDEGVIEGMSAVGVPVLGDDGLPMAALSVAAISTRMQAPRRLEVVDLLLAEARLLSRAMTGTR</sequence>
<dbReference type="EMBL" id="SNZR01000011">
    <property type="protein sequence ID" value="TDR93421.1"/>
    <property type="molecule type" value="Genomic_DNA"/>
</dbReference>
<feature type="domain" description="HTH iclR-type" evidence="4">
    <location>
        <begin position="22"/>
        <end position="84"/>
    </location>
</feature>
<keyword evidence="2" id="KW-0238">DNA-binding</keyword>
<proteinExistence type="predicted"/>
<dbReference type="AlphaFoldDB" id="A0A4R7C5G1"/>
<evidence type="ECO:0000313" key="6">
    <source>
        <dbReference type="EMBL" id="TDR93421.1"/>
    </source>
</evidence>
<dbReference type="InterPro" id="IPR005471">
    <property type="entry name" value="Tscrpt_reg_IclR_N"/>
</dbReference>